<keyword evidence="5" id="KW-1185">Reference proteome</keyword>
<keyword evidence="1 4" id="KW-0808">Transferase</keyword>
<gene>
    <name evidence="4" type="ORF">FDQ92_01045</name>
</gene>
<dbReference type="KEGG" id="dax:FDQ92_01045"/>
<dbReference type="AlphaFoldDB" id="A0A4P8KZD9"/>
<dbReference type="PANTHER" id="PTHR43584:SF8">
    <property type="entry name" value="N-ACETYLMURAMATE ALPHA-1-PHOSPHATE URIDYLYLTRANSFERASE"/>
    <property type="match status" value="1"/>
</dbReference>
<keyword evidence="2" id="KW-0548">Nucleotidyltransferase</keyword>
<dbReference type="PANTHER" id="PTHR43584">
    <property type="entry name" value="NUCLEOTIDYL TRANSFERASE"/>
    <property type="match status" value="1"/>
</dbReference>
<dbReference type="InterPro" id="IPR050065">
    <property type="entry name" value="GlmU-like"/>
</dbReference>
<accession>A0A4P8KZD9</accession>
<dbReference type="SUPFAM" id="SSF53448">
    <property type="entry name" value="Nucleotide-diphospho-sugar transferases"/>
    <property type="match status" value="1"/>
</dbReference>
<dbReference type="EMBL" id="CP040098">
    <property type="protein sequence ID" value="QCQ20906.1"/>
    <property type="molecule type" value="Genomic_DNA"/>
</dbReference>
<feature type="domain" description="MobA-like NTP transferase" evidence="3">
    <location>
        <begin position="12"/>
        <end position="149"/>
    </location>
</feature>
<dbReference type="Proteomes" id="UP000298602">
    <property type="component" value="Chromosome"/>
</dbReference>
<dbReference type="RefSeq" id="WP_137422876.1">
    <property type="nucleotide sequence ID" value="NZ_CP040098.1"/>
</dbReference>
<reference evidence="4 5" key="1">
    <citation type="submission" date="2019-05" db="EMBL/GenBank/DDBJ databases">
        <title>The Complete Genome Sequence of the n-alkane-degrading Desulfoglaeba alkanexedens ALDC reveals multiple alkylsuccinate synthase gene clusters.</title>
        <authorList>
            <person name="Callaghan A.V."/>
            <person name="Davidova I.A."/>
            <person name="Duncan K.E."/>
            <person name="Morris B."/>
            <person name="McInerney M.J."/>
        </authorList>
    </citation>
    <scope>NUCLEOTIDE SEQUENCE [LARGE SCALE GENOMIC DNA]</scope>
    <source>
        <strain evidence="4 5">ALDC</strain>
    </source>
</reference>
<proteinExistence type="predicted"/>
<dbReference type="Pfam" id="PF12804">
    <property type="entry name" value="NTP_transf_3"/>
    <property type="match status" value="1"/>
</dbReference>
<evidence type="ECO:0000256" key="1">
    <source>
        <dbReference type="ARBA" id="ARBA00022679"/>
    </source>
</evidence>
<evidence type="ECO:0000313" key="4">
    <source>
        <dbReference type="EMBL" id="QCQ20906.1"/>
    </source>
</evidence>
<dbReference type="Gene3D" id="3.90.550.10">
    <property type="entry name" value="Spore Coat Polysaccharide Biosynthesis Protein SpsA, Chain A"/>
    <property type="match status" value="1"/>
</dbReference>
<dbReference type="InterPro" id="IPR025877">
    <property type="entry name" value="MobA-like_NTP_Trfase"/>
</dbReference>
<dbReference type="OrthoDB" id="9775031at2"/>
<dbReference type="InterPro" id="IPR029044">
    <property type="entry name" value="Nucleotide-diphossugar_trans"/>
</dbReference>
<organism evidence="4 5">
    <name type="scientific">Desulfoglaeba alkanexedens ALDC</name>
    <dbReference type="NCBI Taxonomy" id="980445"/>
    <lineage>
        <taxon>Bacteria</taxon>
        <taxon>Pseudomonadati</taxon>
        <taxon>Thermodesulfobacteriota</taxon>
        <taxon>Syntrophobacteria</taxon>
        <taxon>Syntrophobacterales</taxon>
        <taxon>Syntrophobacteraceae</taxon>
        <taxon>Desulfoglaeba</taxon>
    </lineage>
</organism>
<name>A0A4P8KZD9_9BACT</name>
<evidence type="ECO:0000313" key="5">
    <source>
        <dbReference type="Proteomes" id="UP000298602"/>
    </source>
</evidence>
<sequence length="270" mass="29995">MTLQGLPAEAAGIVLAAGKGSRMRGYEGNKTLLPLVPVAGPFEGHRPLLLEVLENLPPGPKGIVVHHRQEDIRRATRGLSVHYIFQSEMNGTGGALLAARSFLETAATDDVLITMGDVPLIRPATYRKILRELSRHPFAVLAFEPRDKAAYGVLELEGESVARITEWKYWRNYPQERRDALRFCNAGVYGAKRVVLLQSLDELAARPHTVEKERDGAWTVIREYFLTDLVEILRGAGRSVGFAVAEEDEVMGVDTPEALARAQNLYARRR</sequence>
<evidence type="ECO:0000256" key="2">
    <source>
        <dbReference type="ARBA" id="ARBA00022695"/>
    </source>
</evidence>
<reference evidence="4 5" key="2">
    <citation type="submission" date="2019-05" db="EMBL/GenBank/DDBJ databases">
        <authorList>
            <person name="Suflita J.M."/>
            <person name="Marks C.R."/>
        </authorList>
    </citation>
    <scope>NUCLEOTIDE SEQUENCE [LARGE SCALE GENOMIC DNA]</scope>
    <source>
        <strain evidence="4 5">ALDC</strain>
    </source>
</reference>
<protein>
    <submittedName>
        <fullName evidence="4">MobA-like NTP transferase domain containing protein</fullName>
    </submittedName>
</protein>
<evidence type="ECO:0000259" key="3">
    <source>
        <dbReference type="Pfam" id="PF12804"/>
    </source>
</evidence>
<dbReference type="GO" id="GO:0016779">
    <property type="term" value="F:nucleotidyltransferase activity"/>
    <property type="evidence" value="ECO:0007669"/>
    <property type="project" value="UniProtKB-KW"/>
</dbReference>